<dbReference type="HOGENOM" id="CLU_000022_59_0_11"/>
<dbReference type="AlphaFoldDB" id="H5XNP4"/>
<dbReference type="EMBL" id="CM001440">
    <property type="protein sequence ID" value="EHR61105.1"/>
    <property type="molecule type" value="Genomic_DNA"/>
</dbReference>
<dbReference type="NCBIfam" id="NF005676">
    <property type="entry name" value="PRK07470.1"/>
    <property type="match status" value="1"/>
</dbReference>
<dbReference type="PANTHER" id="PTHR43767:SF1">
    <property type="entry name" value="NONRIBOSOMAL PEPTIDE SYNTHASE PES1 (EUROFUNG)-RELATED"/>
    <property type="match status" value="1"/>
</dbReference>
<dbReference type="InterPro" id="IPR020845">
    <property type="entry name" value="AMP-binding_CS"/>
</dbReference>
<proteinExistence type="predicted"/>
<evidence type="ECO:0000259" key="1">
    <source>
        <dbReference type="Pfam" id="PF00501"/>
    </source>
</evidence>
<gene>
    <name evidence="3" type="ORF">SaccyDRAFT_2220</name>
</gene>
<dbReference type="Gene3D" id="3.40.50.12780">
    <property type="entry name" value="N-terminal domain of ligase-like"/>
    <property type="match status" value="1"/>
</dbReference>
<dbReference type="RefSeq" id="WP_005456128.1">
    <property type="nucleotide sequence ID" value="NZ_CM001440.1"/>
</dbReference>
<evidence type="ECO:0000313" key="3">
    <source>
        <dbReference type="EMBL" id="EHR61105.1"/>
    </source>
</evidence>
<dbReference type="InterPro" id="IPR050237">
    <property type="entry name" value="ATP-dep_AMP-bd_enzyme"/>
</dbReference>
<feature type="domain" description="AMP-dependent synthetase/ligase" evidence="1">
    <location>
        <begin position="17"/>
        <end position="383"/>
    </location>
</feature>
<dbReference type="InterPro" id="IPR045851">
    <property type="entry name" value="AMP-bd_C_sf"/>
</dbReference>
<dbReference type="Pfam" id="PF13193">
    <property type="entry name" value="AMP-binding_C"/>
    <property type="match status" value="1"/>
</dbReference>
<dbReference type="OrthoDB" id="9803968at2"/>
<dbReference type="Pfam" id="PF00501">
    <property type="entry name" value="AMP-binding"/>
    <property type="match status" value="1"/>
</dbReference>
<dbReference type="PROSITE" id="PS00455">
    <property type="entry name" value="AMP_BINDING"/>
    <property type="match status" value="1"/>
</dbReference>
<sequence>MSAGGRRAVNLARLLTATARRLPERDALVQGALRLTWRELDARVGAVAAELRSRGIGRGDAVLVHSPNHVELVEAMFAVWRVGAVFAPANYRLTPSEVAGLAELVRPSALLCHADHGEHADAVAAATADLRGGTLWIGAAPGTANALASLPSPGSRQSDEVVWEGDHAWYFFTSGTSGRPKAVVLTHDQMGFVVNNHLCDLMPGLTETDAQIVVAPLSHGAGVHLLPQVARGAKTVLPTSRGLDPAEVWRLVEAERVTNAFTVPTILTTLTRAPEAERHDHRSLRYVIYAGAPMYRADQVRAREVLGDVLVQYYGLGEVTGNITVLPPAQHDRPSPEGVEFGTCGYPRTGMQVSIQDDEGTELPAGRQGEICVAGPAVFAGYLNDAQADAAAFRDGWFRTGDLGLLDDEGYLYVTGRASDMFISGGSNVYPREIEERLLRHPAVAEVAVVGVPDPKWGEVGVAVCVPADGDPATDEELRTWLADTLARYKIPKRFVWWDGIPKSGYGKVVKRTIRQRLEHEGAAS</sequence>
<reference evidence="3 4" key="1">
    <citation type="submission" date="2011-11" db="EMBL/GenBank/DDBJ databases">
        <title>The Noncontiguous Finished sequence of Saccharomonospora cyanea NA-134.</title>
        <authorList>
            <consortium name="US DOE Joint Genome Institute"/>
            <person name="Lucas S."/>
            <person name="Han J."/>
            <person name="Lapidus A."/>
            <person name="Cheng J.-F."/>
            <person name="Goodwin L."/>
            <person name="Pitluck S."/>
            <person name="Peters L."/>
            <person name="Ovchinnikova G."/>
            <person name="Lu M."/>
            <person name="Detter J.C."/>
            <person name="Han C."/>
            <person name="Tapia R."/>
            <person name="Land M."/>
            <person name="Hauser L."/>
            <person name="Kyrpides N."/>
            <person name="Ivanova N."/>
            <person name="Pagani I."/>
            <person name="Brambilla E.-M."/>
            <person name="Klenk H.-P."/>
            <person name="Woyke T."/>
        </authorList>
    </citation>
    <scope>NUCLEOTIDE SEQUENCE [LARGE SCALE GENOMIC DNA]</scope>
    <source>
        <strain evidence="3 4">NA-134</strain>
    </source>
</reference>
<keyword evidence="4" id="KW-1185">Reference proteome</keyword>
<organism evidence="3 4">
    <name type="scientific">Saccharomonospora cyanea NA-134</name>
    <dbReference type="NCBI Taxonomy" id="882082"/>
    <lineage>
        <taxon>Bacteria</taxon>
        <taxon>Bacillati</taxon>
        <taxon>Actinomycetota</taxon>
        <taxon>Actinomycetes</taxon>
        <taxon>Pseudonocardiales</taxon>
        <taxon>Pseudonocardiaceae</taxon>
        <taxon>Saccharomonospora</taxon>
    </lineage>
</organism>
<keyword evidence="3" id="KW-0436">Ligase</keyword>
<dbReference type="SUPFAM" id="SSF56801">
    <property type="entry name" value="Acetyl-CoA synthetase-like"/>
    <property type="match status" value="1"/>
</dbReference>
<feature type="domain" description="AMP-binding enzyme C-terminal" evidence="2">
    <location>
        <begin position="433"/>
        <end position="508"/>
    </location>
</feature>
<dbReference type="Proteomes" id="UP000002791">
    <property type="component" value="Chromosome"/>
</dbReference>
<protein>
    <submittedName>
        <fullName evidence="3">Acyl-CoA synthetase (AMP-forming)/AMP-acid ligase II</fullName>
    </submittedName>
</protein>
<dbReference type="PANTHER" id="PTHR43767">
    <property type="entry name" value="LONG-CHAIN-FATTY-ACID--COA LIGASE"/>
    <property type="match status" value="1"/>
</dbReference>
<dbReference type="Gene3D" id="3.30.300.30">
    <property type="match status" value="1"/>
</dbReference>
<dbReference type="InterPro" id="IPR025110">
    <property type="entry name" value="AMP-bd_C"/>
</dbReference>
<name>H5XNP4_9PSEU</name>
<evidence type="ECO:0000313" key="4">
    <source>
        <dbReference type="Proteomes" id="UP000002791"/>
    </source>
</evidence>
<dbReference type="eggNOG" id="COG0318">
    <property type="taxonomic scope" value="Bacteria"/>
</dbReference>
<dbReference type="GO" id="GO:0016878">
    <property type="term" value="F:acid-thiol ligase activity"/>
    <property type="evidence" value="ECO:0007669"/>
    <property type="project" value="UniProtKB-ARBA"/>
</dbReference>
<dbReference type="InterPro" id="IPR000873">
    <property type="entry name" value="AMP-dep_synth/lig_dom"/>
</dbReference>
<dbReference type="STRING" id="882082.SaccyDRAFT_2220"/>
<evidence type="ECO:0000259" key="2">
    <source>
        <dbReference type="Pfam" id="PF13193"/>
    </source>
</evidence>
<dbReference type="InterPro" id="IPR042099">
    <property type="entry name" value="ANL_N_sf"/>
</dbReference>
<accession>H5XNP4</accession>